<evidence type="ECO:0000256" key="1">
    <source>
        <dbReference type="SAM" id="MobiDB-lite"/>
    </source>
</evidence>
<dbReference type="AlphaFoldDB" id="A0A409VIR5"/>
<evidence type="ECO:0000313" key="3">
    <source>
        <dbReference type="Proteomes" id="UP000284706"/>
    </source>
</evidence>
<feature type="compositionally biased region" description="Polar residues" evidence="1">
    <location>
        <begin position="49"/>
        <end position="68"/>
    </location>
</feature>
<feature type="compositionally biased region" description="Polar residues" evidence="1">
    <location>
        <begin position="107"/>
        <end position="126"/>
    </location>
</feature>
<reference evidence="2 3" key="1">
    <citation type="journal article" date="2018" name="Evol. Lett.">
        <title>Horizontal gene cluster transfer increased hallucinogenic mushroom diversity.</title>
        <authorList>
            <person name="Reynolds H.T."/>
            <person name="Vijayakumar V."/>
            <person name="Gluck-Thaler E."/>
            <person name="Korotkin H.B."/>
            <person name="Matheny P.B."/>
            <person name="Slot J.C."/>
        </authorList>
    </citation>
    <scope>NUCLEOTIDE SEQUENCE [LARGE SCALE GENOMIC DNA]</scope>
    <source>
        <strain evidence="2 3">SRW20</strain>
    </source>
</reference>
<name>A0A409VIR5_9AGAR</name>
<proteinExistence type="predicted"/>
<dbReference type="Proteomes" id="UP000284706">
    <property type="component" value="Unassembled WGS sequence"/>
</dbReference>
<sequence>MSDSIFVPSYFGAPFITTIPESRYDAKGRQLGFVETDVQRLERLAFLNASKSRSASPSPNHSPRSGASSPLMANRLAEELNLSSDEWSSDDEPHILYSTPKPKQGPPSVSFTPARKPSSTPASTFTPGHRRKRSSLSSIPEED</sequence>
<comment type="caution">
    <text evidence="2">The sequence shown here is derived from an EMBL/GenBank/DDBJ whole genome shotgun (WGS) entry which is preliminary data.</text>
</comment>
<accession>A0A409VIR5</accession>
<protein>
    <submittedName>
        <fullName evidence="2">Uncharacterized protein</fullName>
    </submittedName>
</protein>
<keyword evidence="3" id="KW-1185">Reference proteome</keyword>
<dbReference type="InParanoid" id="A0A409VIR5"/>
<gene>
    <name evidence="2" type="ORF">CVT26_010871</name>
</gene>
<dbReference type="OrthoDB" id="3044427at2759"/>
<evidence type="ECO:0000313" key="2">
    <source>
        <dbReference type="EMBL" id="PPQ66148.1"/>
    </source>
</evidence>
<dbReference type="EMBL" id="NHYE01005637">
    <property type="protein sequence ID" value="PPQ66148.1"/>
    <property type="molecule type" value="Genomic_DNA"/>
</dbReference>
<feature type="region of interest" description="Disordered" evidence="1">
    <location>
        <begin position="48"/>
        <end position="143"/>
    </location>
</feature>
<organism evidence="2 3">
    <name type="scientific">Gymnopilus dilepis</name>
    <dbReference type="NCBI Taxonomy" id="231916"/>
    <lineage>
        <taxon>Eukaryota</taxon>
        <taxon>Fungi</taxon>
        <taxon>Dikarya</taxon>
        <taxon>Basidiomycota</taxon>
        <taxon>Agaricomycotina</taxon>
        <taxon>Agaricomycetes</taxon>
        <taxon>Agaricomycetidae</taxon>
        <taxon>Agaricales</taxon>
        <taxon>Agaricineae</taxon>
        <taxon>Hymenogastraceae</taxon>
        <taxon>Gymnopilus</taxon>
    </lineage>
</organism>